<dbReference type="EMBL" id="AQPN01000146">
    <property type="protein sequence ID" value="EOR92571.1"/>
    <property type="molecule type" value="Genomic_DNA"/>
</dbReference>
<evidence type="ECO:0000313" key="2">
    <source>
        <dbReference type="EMBL" id="EOR92571.1"/>
    </source>
</evidence>
<name>R9GLJ5_9SPHI</name>
<comment type="caution">
    <text evidence="2">The sequence shown here is derived from an EMBL/GenBank/DDBJ whole genome shotgun (WGS) entry which is preliminary data.</text>
</comment>
<evidence type="ECO:0000256" key="1">
    <source>
        <dbReference type="SAM" id="MobiDB-lite"/>
    </source>
</evidence>
<feature type="compositionally biased region" description="Polar residues" evidence="1">
    <location>
        <begin position="765"/>
        <end position="790"/>
    </location>
</feature>
<sequence length="814" mass="90455">MMTIASLGSYFAMTQNSDAQTYKAPQDTVTIKRSPGESLTTYTKITQSLKEDTRLTGAAVKAAEILADTTKYDKQKGILITTLLSKPDLEYVAKQGINGTVALFELINKYLTKGQSITFRTEQNQEVTIGKNPLVLKDLRAMISVKPATIQSNQPQWKENVYQAYMARDYGTKLHNTITITSATREIRESTNLEILDYNGSSITLAEILQREQAKNKNKYAAEKAAVAEFRARTFPGDKISKENANENYKRALFELIRLQEGDINRHPETKKFVEALTTDLKKGKESNTINALKSSQFFNANVPGNVGPVLLTEDQVISAEQVSNQAEAKALEITMLTALHYGERDAVKLLRQLINGKGSISATQTGDFTPKRLSELTDHGTEKMKSLGYGSDKTKYMTSSDLVLVAVAGPETPVQPSSTAYISVQQVGMSIMNQYSTIEIQETKKLILFNPRIKMASRHSEYRTAFDAVDFVPEYVNGEPQQGSRISQNGIEFRLESDVYLSNLLKIAEKGVKPVIYPEFGIIGGTGRRQVGYDDKTMLGEHGAVPKFNQNYINWGGHFGINVGPVMLGVDATVLSTPGLDDPYKRFFDLSHVMTYYRYTLLTHILNLGYGNIEDGKGTNFIVDLELTGETNNEGTTNHTHTQSGASQTGSAEWKRDYNRSHPDGVYNAEIATQMILDGDVKASYASSNYAALHLGIQKSAFLIKGTLGMYGIRTIEHYKEGFVKWNEEVFKSTIFHGNFFAGLSLTYNFGSRSIIEKRRKVESYQSTGSGDQSPHQVQESSSRVNSSFGPRDHVIFTNKKSRITPQAIEAKL</sequence>
<feature type="region of interest" description="Disordered" evidence="1">
    <location>
        <begin position="764"/>
        <end position="794"/>
    </location>
</feature>
<gene>
    <name evidence="2" type="ORF">ADIARSV_4258</name>
</gene>
<organism evidence="2 3">
    <name type="scientific">Arcticibacter svalbardensis MN12-7</name>
    <dbReference type="NCBI Taxonomy" id="1150600"/>
    <lineage>
        <taxon>Bacteria</taxon>
        <taxon>Pseudomonadati</taxon>
        <taxon>Bacteroidota</taxon>
        <taxon>Sphingobacteriia</taxon>
        <taxon>Sphingobacteriales</taxon>
        <taxon>Sphingobacteriaceae</taxon>
        <taxon>Arcticibacter</taxon>
    </lineage>
</organism>
<feature type="compositionally biased region" description="Low complexity" evidence="1">
    <location>
        <begin position="633"/>
        <end position="643"/>
    </location>
</feature>
<keyword evidence="3" id="KW-1185">Reference proteome</keyword>
<proteinExistence type="predicted"/>
<protein>
    <submittedName>
        <fullName evidence="2">Uncharacterized protein</fullName>
    </submittedName>
</protein>
<evidence type="ECO:0000313" key="3">
    <source>
        <dbReference type="Proteomes" id="UP000014174"/>
    </source>
</evidence>
<feature type="region of interest" description="Disordered" evidence="1">
    <location>
        <begin position="633"/>
        <end position="654"/>
    </location>
</feature>
<dbReference type="AlphaFoldDB" id="R9GLJ5"/>
<dbReference type="Proteomes" id="UP000014174">
    <property type="component" value="Unassembled WGS sequence"/>
</dbReference>
<accession>R9GLJ5</accession>
<reference evidence="2 3" key="1">
    <citation type="journal article" date="2013" name="Genome Announc.">
        <title>Draft Genome Sequence of Arcticibacter svalbardensis Strain MN12-7T, a Member of the Family Sphingobacteriaceae Isolated from an Arctic Soil Sample.</title>
        <authorList>
            <person name="Shivaji S."/>
            <person name="Ara S."/>
            <person name="Prasad S."/>
            <person name="Manasa B.P."/>
            <person name="Begum Z."/>
            <person name="Singh A."/>
            <person name="Kumar Pinnaka A."/>
        </authorList>
    </citation>
    <scope>NUCLEOTIDE SEQUENCE [LARGE SCALE GENOMIC DNA]</scope>
    <source>
        <strain evidence="2 3">MN12-7</strain>
    </source>
</reference>